<feature type="domain" description="DprA winged helix" evidence="3">
    <location>
        <begin position="297"/>
        <end position="341"/>
    </location>
</feature>
<accession>A0A432ZER8</accession>
<sequence length="348" mass="37524">MDAATLELQLRMATAPAKLQQHLLQLSSHQAIEHALAESHRLSAYRPIHLHQAQQWLRHPAAKVVDFLDPEYPPALQQIDRPPPVLFIQGDRELLTQPQLALVGSRNASALGCHNAAYFAEGLAQAGMVVSSGLAQGIDAAAHRAALDVGTTLAVLGTGPDQFYPPRHRGLQEQIIDQGLIVSEWIPGTGARRDHFPRRNRLLSALALGVLVIEAKQRSGSLITARFALEQNKTVFSLPGSIWDAGIAGNLQLLQQGASLVTCVKEILTELNLTPTTPISCGEDKNKSIDSLANVGLLANVDYEVTSIDTIVKRSGLPVAAITEQLVLLELEGKVTSVTGGYIKMGRR</sequence>
<dbReference type="NCBIfam" id="TIGR00732">
    <property type="entry name" value="dprA"/>
    <property type="match status" value="1"/>
</dbReference>
<feature type="domain" description="Smf/DprA SLOG" evidence="2">
    <location>
        <begin position="64"/>
        <end position="271"/>
    </location>
</feature>
<dbReference type="Gene3D" id="3.40.50.450">
    <property type="match status" value="1"/>
</dbReference>
<gene>
    <name evidence="4" type="primary">dprA</name>
    <name evidence="4" type="ORF">CWI83_08515</name>
</gene>
<proteinExistence type="inferred from homology"/>
<dbReference type="Gene3D" id="1.10.10.10">
    <property type="entry name" value="Winged helix-like DNA-binding domain superfamily/Winged helix DNA-binding domain"/>
    <property type="match status" value="1"/>
</dbReference>
<evidence type="ECO:0000256" key="1">
    <source>
        <dbReference type="ARBA" id="ARBA00006525"/>
    </source>
</evidence>
<evidence type="ECO:0000259" key="2">
    <source>
        <dbReference type="Pfam" id="PF02481"/>
    </source>
</evidence>
<dbReference type="InterPro" id="IPR057666">
    <property type="entry name" value="DrpA_SLOG"/>
</dbReference>
<dbReference type="Pfam" id="PF02481">
    <property type="entry name" value="DNA_processg_A"/>
    <property type="match status" value="1"/>
</dbReference>
<dbReference type="InterPro" id="IPR036388">
    <property type="entry name" value="WH-like_DNA-bd_sf"/>
</dbReference>
<dbReference type="Pfam" id="PF17782">
    <property type="entry name" value="WHD_DprA"/>
    <property type="match status" value="1"/>
</dbReference>
<evidence type="ECO:0000313" key="5">
    <source>
        <dbReference type="Proteomes" id="UP000288279"/>
    </source>
</evidence>
<dbReference type="RefSeq" id="WP_126828077.1">
    <property type="nucleotide sequence ID" value="NZ_PIQG01000004.1"/>
</dbReference>
<dbReference type="PANTHER" id="PTHR43022:SF1">
    <property type="entry name" value="PROTEIN SMF"/>
    <property type="match status" value="1"/>
</dbReference>
<reference evidence="4 5" key="1">
    <citation type="journal article" date="2011" name="Front. Microbiol.">
        <title>Genomic signatures of strain selection and enhancement in Bacillus atrophaeus var. globigii, a historical biowarfare simulant.</title>
        <authorList>
            <person name="Gibbons H.S."/>
            <person name="Broomall S.M."/>
            <person name="McNew L.A."/>
            <person name="Daligault H."/>
            <person name="Chapman C."/>
            <person name="Bruce D."/>
            <person name="Karavis M."/>
            <person name="Krepps M."/>
            <person name="McGregor P.A."/>
            <person name="Hong C."/>
            <person name="Park K.H."/>
            <person name="Akmal A."/>
            <person name="Feldman A."/>
            <person name="Lin J.S."/>
            <person name="Chang W.E."/>
            <person name="Higgs B.W."/>
            <person name="Demirev P."/>
            <person name="Lindquist J."/>
            <person name="Liem A."/>
            <person name="Fochler E."/>
            <person name="Read T.D."/>
            <person name="Tapia R."/>
            <person name="Johnson S."/>
            <person name="Bishop-Lilly K.A."/>
            <person name="Detter C."/>
            <person name="Han C."/>
            <person name="Sozhamannan S."/>
            <person name="Rosenzweig C.N."/>
            <person name="Skowronski E.W."/>
        </authorList>
    </citation>
    <scope>NUCLEOTIDE SEQUENCE [LARGE SCALE GENOMIC DNA]</scope>
    <source>
        <strain evidence="4 5">PIT1</strain>
    </source>
</reference>
<dbReference type="GO" id="GO:0009294">
    <property type="term" value="P:DNA-mediated transformation"/>
    <property type="evidence" value="ECO:0007669"/>
    <property type="project" value="InterPro"/>
</dbReference>
<protein>
    <submittedName>
        <fullName evidence="4">DNA-protecting protein DprA</fullName>
    </submittedName>
</protein>
<dbReference type="InterPro" id="IPR041614">
    <property type="entry name" value="DprA_WH"/>
</dbReference>
<comment type="caution">
    <text evidence="4">The sequence shown here is derived from an EMBL/GenBank/DDBJ whole genome shotgun (WGS) entry which is preliminary data.</text>
</comment>
<keyword evidence="5" id="KW-1185">Reference proteome</keyword>
<dbReference type="Proteomes" id="UP000288279">
    <property type="component" value="Unassembled WGS sequence"/>
</dbReference>
<dbReference type="PANTHER" id="PTHR43022">
    <property type="entry name" value="PROTEIN SMF"/>
    <property type="match status" value="1"/>
</dbReference>
<dbReference type="SUPFAM" id="SSF102405">
    <property type="entry name" value="MCP/YpsA-like"/>
    <property type="match status" value="1"/>
</dbReference>
<name>A0A432ZER8_9GAMM</name>
<evidence type="ECO:0000313" key="4">
    <source>
        <dbReference type="EMBL" id="RUO76394.1"/>
    </source>
</evidence>
<organism evidence="4 5">
    <name type="scientific">Pseudidiomarina taiwanensis</name>
    <dbReference type="NCBI Taxonomy" id="337250"/>
    <lineage>
        <taxon>Bacteria</taxon>
        <taxon>Pseudomonadati</taxon>
        <taxon>Pseudomonadota</taxon>
        <taxon>Gammaproteobacteria</taxon>
        <taxon>Alteromonadales</taxon>
        <taxon>Idiomarinaceae</taxon>
        <taxon>Pseudidiomarina</taxon>
    </lineage>
</organism>
<dbReference type="InterPro" id="IPR003488">
    <property type="entry name" value="DprA"/>
</dbReference>
<evidence type="ECO:0000259" key="3">
    <source>
        <dbReference type="Pfam" id="PF17782"/>
    </source>
</evidence>
<comment type="similarity">
    <text evidence="1">Belongs to the DprA/Smf family.</text>
</comment>
<dbReference type="EMBL" id="PIQG01000004">
    <property type="protein sequence ID" value="RUO76394.1"/>
    <property type="molecule type" value="Genomic_DNA"/>
</dbReference>
<dbReference type="OrthoDB" id="9785707at2"/>
<dbReference type="AlphaFoldDB" id="A0A432ZER8"/>